<dbReference type="PROSITE" id="PS00973">
    <property type="entry name" value="USP_2"/>
    <property type="match status" value="1"/>
</dbReference>
<evidence type="ECO:0000313" key="11">
    <source>
        <dbReference type="Proteomes" id="UP001150925"/>
    </source>
</evidence>
<accession>A0A9W8B0C7</accession>
<dbReference type="CDD" id="cd02674">
    <property type="entry name" value="Peptidase_C19R"/>
    <property type="match status" value="1"/>
</dbReference>
<dbReference type="InterPro" id="IPR018200">
    <property type="entry name" value="USP_CS"/>
</dbReference>
<feature type="compositionally biased region" description="Low complexity" evidence="8">
    <location>
        <begin position="217"/>
        <end position="258"/>
    </location>
</feature>
<dbReference type="GO" id="GO:0006508">
    <property type="term" value="P:proteolysis"/>
    <property type="evidence" value="ECO:0007669"/>
    <property type="project" value="UniProtKB-KW"/>
</dbReference>
<dbReference type="SUPFAM" id="SSF140856">
    <property type="entry name" value="USP8 N-terminal domain-like"/>
    <property type="match status" value="1"/>
</dbReference>
<keyword evidence="4 10" id="KW-0645">Protease</keyword>
<dbReference type="EC" id="3.4.19.12" evidence="3"/>
<comment type="similarity">
    <text evidence="2">Belongs to the peptidase C19 family.</text>
</comment>
<dbReference type="Gene3D" id="1.20.58.80">
    <property type="entry name" value="Phosphotransferase system, lactose/cellobiose-type IIA subunit"/>
    <property type="match status" value="1"/>
</dbReference>
<dbReference type="InterPro" id="IPR050185">
    <property type="entry name" value="Ub_carboxyl-term_hydrolase"/>
</dbReference>
<gene>
    <name evidence="10" type="primary">DOA4</name>
    <name evidence="10" type="ORF">IWQ62_000575</name>
</gene>
<evidence type="ECO:0000256" key="7">
    <source>
        <dbReference type="ARBA" id="ARBA00022807"/>
    </source>
</evidence>
<organism evidence="10 11">
    <name type="scientific">Dispira parvispora</name>
    <dbReference type="NCBI Taxonomy" id="1520584"/>
    <lineage>
        <taxon>Eukaryota</taxon>
        <taxon>Fungi</taxon>
        <taxon>Fungi incertae sedis</taxon>
        <taxon>Zoopagomycota</taxon>
        <taxon>Kickxellomycotina</taxon>
        <taxon>Dimargaritomycetes</taxon>
        <taxon>Dimargaritales</taxon>
        <taxon>Dimargaritaceae</taxon>
        <taxon>Dispira</taxon>
    </lineage>
</organism>
<feature type="compositionally biased region" description="Polar residues" evidence="8">
    <location>
        <begin position="122"/>
        <end position="133"/>
    </location>
</feature>
<dbReference type="Gene3D" id="3.90.70.10">
    <property type="entry name" value="Cysteine proteinases"/>
    <property type="match status" value="1"/>
</dbReference>
<evidence type="ECO:0000313" key="10">
    <source>
        <dbReference type="EMBL" id="KAJ1969519.1"/>
    </source>
</evidence>
<dbReference type="Pfam" id="PF00443">
    <property type="entry name" value="UCH"/>
    <property type="match status" value="1"/>
</dbReference>
<reference evidence="10" key="1">
    <citation type="submission" date="2022-07" db="EMBL/GenBank/DDBJ databases">
        <title>Phylogenomic reconstructions and comparative analyses of Kickxellomycotina fungi.</title>
        <authorList>
            <person name="Reynolds N.K."/>
            <person name="Stajich J.E."/>
            <person name="Barry K."/>
            <person name="Grigoriev I.V."/>
            <person name="Crous P."/>
            <person name="Smith M.E."/>
        </authorList>
    </citation>
    <scope>NUCLEOTIDE SEQUENCE</scope>
    <source>
        <strain evidence="10">RSA 1196</strain>
    </source>
</reference>
<feature type="compositionally biased region" description="Polar residues" evidence="8">
    <location>
        <begin position="637"/>
        <end position="649"/>
    </location>
</feature>
<dbReference type="InterPro" id="IPR015063">
    <property type="entry name" value="USP8_dimer"/>
</dbReference>
<evidence type="ECO:0000256" key="6">
    <source>
        <dbReference type="ARBA" id="ARBA00022801"/>
    </source>
</evidence>
<dbReference type="Proteomes" id="UP001150925">
    <property type="component" value="Unassembled WGS sequence"/>
</dbReference>
<feature type="domain" description="USP" evidence="9">
    <location>
        <begin position="960"/>
        <end position="1320"/>
    </location>
</feature>
<dbReference type="PROSITE" id="PS00972">
    <property type="entry name" value="USP_1"/>
    <property type="match status" value="1"/>
</dbReference>
<feature type="region of interest" description="Disordered" evidence="8">
    <location>
        <begin position="277"/>
        <end position="349"/>
    </location>
</feature>
<proteinExistence type="inferred from homology"/>
<evidence type="ECO:0000256" key="1">
    <source>
        <dbReference type="ARBA" id="ARBA00000707"/>
    </source>
</evidence>
<dbReference type="SUPFAM" id="SSF54001">
    <property type="entry name" value="Cysteine proteinases"/>
    <property type="match status" value="1"/>
</dbReference>
<feature type="compositionally biased region" description="Polar residues" evidence="8">
    <location>
        <begin position="838"/>
        <end position="865"/>
    </location>
</feature>
<keyword evidence="11" id="KW-1185">Reference proteome</keyword>
<comment type="catalytic activity">
    <reaction evidence="1">
        <text>Thiol-dependent hydrolysis of ester, thioester, amide, peptide and isopeptide bonds formed by the C-terminal Gly of ubiquitin (a 76-residue protein attached to proteins as an intracellular targeting signal).</text>
        <dbReference type="EC" id="3.4.19.12"/>
    </reaction>
</comment>
<evidence type="ECO:0000256" key="8">
    <source>
        <dbReference type="SAM" id="MobiDB-lite"/>
    </source>
</evidence>
<dbReference type="OrthoDB" id="292964at2759"/>
<feature type="region of interest" description="Disordered" evidence="8">
    <location>
        <begin position="165"/>
        <end position="260"/>
    </location>
</feature>
<dbReference type="PANTHER" id="PTHR21646:SF95">
    <property type="entry name" value="UBIQUITIN CARBOXYL-TERMINAL HYDROLASE 4-RELATED"/>
    <property type="match status" value="1"/>
</dbReference>
<dbReference type="PANTHER" id="PTHR21646">
    <property type="entry name" value="UBIQUITIN CARBOXYL-TERMINAL HYDROLASE"/>
    <property type="match status" value="1"/>
</dbReference>
<keyword evidence="5" id="KW-0833">Ubl conjugation pathway</keyword>
<feature type="region of interest" description="Disordered" evidence="8">
    <location>
        <begin position="632"/>
        <end position="951"/>
    </location>
</feature>
<dbReference type="PROSITE" id="PS50235">
    <property type="entry name" value="USP_3"/>
    <property type="match status" value="1"/>
</dbReference>
<feature type="compositionally biased region" description="Pro residues" evidence="8">
    <location>
        <begin position="206"/>
        <end position="216"/>
    </location>
</feature>
<dbReference type="Pfam" id="PF08969">
    <property type="entry name" value="USP8_dimer"/>
    <property type="match status" value="1"/>
</dbReference>
<feature type="region of interest" description="Disordered" evidence="8">
    <location>
        <begin position="110"/>
        <end position="139"/>
    </location>
</feature>
<keyword evidence="6 10" id="KW-0378">Hydrolase</keyword>
<evidence type="ECO:0000259" key="9">
    <source>
        <dbReference type="PROSITE" id="PS50235"/>
    </source>
</evidence>
<feature type="compositionally biased region" description="Polar residues" evidence="8">
    <location>
        <begin position="677"/>
        <end position="707"/>
    </location>
</feature>
<name>A0A9W8B0C7_9FUNG</name>
<dbReference type="InterPro" id="IPR036873">
    <property type="entry name" value="Rhodanese-like_dom_sf"/>
</dbReference>
<feature type="region of interest" description="Disordered" evidence="8">
    <location>
        <begin position="526"/>
        <end position="545"/>
    </location>
</feature>
<keyword evidence="7" id="KW-0788">Thiol protease</keyword>
<protein>
    <recommendedName>
        <fullName evidence="3">ubiquitinyl hydrolase 1</fullName>
        <ecNumber evidence="3">3.4.19.12</ecNumber>
    </recommendedName>
</protein>
<dbReference type="GO" id="GO:0016579">
    <property type="term" value="P:protein deubiquitination"/>
    <property type="evidence" value="ECO:0007669"/>
    <property type="project" value="InterPro"/>
</dbReference>
<evidence type="ECO:0000256" key="3">
    <source>
        <dbReference type="ARBA" id="ARBA00012759"/>
    </source>
</evidence>
<feature type="compositionally biased region" description="Polar residues" evidence="8">
    <location>
        <begin position="719"/>
        <end position="740"/>
    </location>
</feature>
<evidence type="ECO:0000256" key="4">
    <source>
        <dbReference type="ARBA" id="ARBA00022670"/>
    </source>
</evidence>
<feature type="compositionally biased region" description="Polar residues" evidence="8">
    <location>
        <begin position="531"/>
        <end position="545"/>
    </location>
</feature>
<comment type="caution">
    <text evidence="10">The sequence shown here is derived from an EMBL/GenBank/DDBJ whole genome shotgun (WGS) entry which is preliminary data.</text>
</comment>
<feature type="compositionally biased region" description="Low complexity" evidence="8">
    <location>
        <begin position="891"/>
        <end position="905"/>
    </location>
</feature>
<dbReference type="EMBL" id="JANBPY010000049">
    <property type="protein sequence ID" value="KAJ1969519.1"/>
    <property type="molecule type" value="Genomic_DNA"/>
</dbReference>
<sequence>MPNLPTAKPYQVHPTLARLNQKAKVPPHKNYSVRTWIHSAFKLYDQGQIARIENQTHDAYVTLMKCCSIAVEIISKHKDFSLVQRDPSYLDLRKKVTDIMPVLEALAKTIEESEPLPDAETSPDSASTENGRSSDFPVDASALESEGSNLASIPRGNTSARIQQFMQRAQQQKDSGKSGRSTEIGLPRSAVPKRPVGKPVTVNPPSAGPRPKPNPLPLSSSPMTSSEPLPKSGETSMSPLTSPSTPRSTPSSGGSSSLYFDAKDKGLFAEILRARAQSAVTKPSSSTNSSAPGSRDQLVPNVPHPQPTSPTPISDRLNSNPKRMGILIPQEPSPEQPQHLPSPRNTMSDSQVNELAAFRDPKDILLPPSPPPDMVLPSFEYPHSSPMLTNALDDPIRHTAPRSTTTLKFPLTTTITAENLATYFTITPPNDRPTVLLLDIRAPDVRSRGRIGHQHTVPLDPSWLMSSTITAQDVEEQLRRSGQREALDWFRQRHWFDIIVYFDEESTALVDLSLRTQSTGLPPALIPAPNGTAQPSVNPTTTPSASATVNPLQLVFEVIYERAFTCIPKRMPLLLVGGFSGWKQWIRHHPRLPQNLVDPPVTPVLPPATSDNNGSTGIHRNIYDYLNKRVDGPIAAPQNSRGSNSTPSEGQPRPPAYQELRNNQRTNPHVPHVYAKQPSSYSHSTIANSLSNSSMGSTPGLSTNNTPHMDPSASVPPLTVNTTPVEPSINGGSQMYSSDLPSAVLSRMYGLPSPVDKPGVPQLPSDVPKNPPSNGSSDKLVRRRSVFDNPYYGFTHIPVSPTKGRDQTGKSGGTSSSPKPYPKLTGTSQPTPTLPQVKETSSTKLNQSTPLQTKPMSVTPTSQVSHPAGFSVPALPTKPADLRSNGPTEVTYAPTAAPLLKPPLTDGVPLTKSNSTPASGWKPSALPPAMPTPPLASDNHPPPTAPKPALSNQLVNIGTTGLRNFGNTCFMNSIVQCLSATVPLARFFMDGSYKRHLNRMNPMGSKGVLTESFAVLIRTMWSGQYSVVSPVGFREAVGRFGSQFKGDDQQDSQEFLGFLLDGLHEDLNLASKPGSKPSHQVDTIPDSEWEKLPEQRASDLAWEHYLLKNASVVVGLFQGQLQSRLRCLTCQATSTTYTPFMSLSIPIPVSGPGRQSQSSVRLHQCLDAFVHQEVLEGEDQWHCPQCKTRRRATKQMYITRLPDILLIHLKRFSFQGPFRDKLESNVAFPLCNLDMSPYLAPAFRPGSSQLPTAKDQRAACVYDLYAVSNHFGGLNGGHYTATVRSGFREKWFLFDDSRVFECDEGKVVSQAAYNLFYVRSNVC</sequence>
<dbReference type="InterPro" id="IPR028889">
    <property type="entry name" value="USP"/>
</dbReference>
<dbReference type="Gene3D" id="3.40.250.10">
    <property type="entry name" value="Rhodanese-like domain"/>
    <property type="match status" value="1"/>
</dbReference>
<dbReference type="InterPro" id="IPR001394">
    <property type="entry name" value="Peptidase_C19_UCH"/>
</dbReference>
<dbReference type="GO" id="GO:0004843">
    <property type="term" value="F:cysteine-type deubiquitinase activity"/>
    <property type="evidence" value="ECO:0007669"/>
    <property type="project" value="UniProtKB-EC"/>
</dbReference>
<feature type="compositionally biased region" description="Pro residues" evidence="8">
    <location>
        <begin position="925"/>
        <end position="946"/>
    </location>
</feature>
<evidence type="ECO:0000256" key="2">
    <source>
        <dbReference type="ARBA" id="ARBA00009085"/>
    </source>
</evidence>
<feature type="compositionally biased region" description="Low complexity" evidence="8">
    <location>
        <begin position="278"/>
        <end position="294"/>
    </location>
</feature>
<dbReference type="InterPro" id="IPR038765">
    <property type="entry name" value="Papain-like_cys_pep_sf"/>
</dbReference>
<evidence type="ECO:0000256" key="5">
    <source>
        <dbReference type="ARBA" id="ARBA00022786"/>
    </source>
</evidence>